<proteinExistence type="predicted"/>
<dbReference type="WBParaSite" id="JU765_v2.g19079.t1">
    <property type="protein sequence ID" value="JU765_v2.g19079.t1"/>
    <property type="gene ID" value="JU765_v2.g19079"/>
</dbReference>
<organism evidence="1 2">
    <name type="scientific">Panagrolaimus sp. JU765</name>
    <dbReference type="NCBI Taxonomy" id="591449"/>
    <lineage>
        <taxon>Eukaryota</taxon>
        <taxon>Metazoa</taxon>
        <taxon>Ecdysozoa</taxon>
        <taxon>Nematoda</taxon>
        <taxon>Chromadorea</taxon>
        <taxon>Rhabditida</taxon>
        <taxon>Tylenchina</taxon>
        <taxon>Panagrolaimomorpha</taxon>
        <taxon>Panagrolaimoidea</taxon>
        <taxon>Panagrolaimidae</taxon>
        <taxon>Panagrolaimus</taxon>
    </lineage>
</organism>
<evidence type="ECO:0000313" key="1">
    <source>
        <dbReference type="Proteomes" id="UP000887576"/>
    </source>
</evidence>
<protein>
    <submittedName>
        <fullName evidence="2">Endoplasmic reticulum junction formation protein lunapark</fullName>
    </submittedName>
</protein>
<accession>A0AC34QTE5</accession>
<name>A0AC34QTE5_9BILA</name>
<dbReference type="Proteomes" id="UP000887576">
    <property type="component" value="Unplaced"/>
</dbReference>
<evidence type="ECO:0000313" key="2">
    <source>
        <dbReference type="WBParaSite" id="JU765_v2.g19079.t1"/>
    </source>
</evidence>
<sequence length="369" mass="41376">MGSIFSKKVEPKDELERIAENLKNIDKTIDSLQEEQRNVSKIFMLSLLVVIAGVAIDYCYKRPQSSTAIVIGLSLAAYIVLCIGIRIVLLRLYSYRTDKQYIMKEGLNKRKNTIMEEIKQNEKFNVARELILKYGNEEDIRAVDNINKSPPKQSASAAENFQTPIRPKNSSLMATPASALPLIDPKLKFSQTVTENAIKTPLPNGNTTINTPANPLRTPLMRPKSVRPYVGAARTPVDKLVDFVIGEGPNNRYALICKNCEMHNGMALPAEFEHLSYYCYNCNFYNQSQAKQKSKPTSQPRGISADAGSRSTSNSIKRSPSLEEKNEETEKEEYDDDGDNCIQLKKFMISKFLSRVIASGYGKKAVIDT</sequence>
<reference evidence="2" key="1">
    <citation type="submission" date="2022-11" db="UniProtKB">
        <authorList>
            <consortium name="WormBaseParasite"/>
        </authorList>
    </citation>
    <scope>IDENTIFICATION</scope>
</reference>